<dbReference type="GO" id="GO:0048788">
    <property type="term" value="C:cytoskeleton of presynaptic active zone"/>
    <property type="evidence" value="ECO:0007669"/>
    <property type="project" value="TreeGrafter"/>
</dbReference>
<feature type="region of interest" description="Disordered" evidence="10">
    <location>
        <begin position="900"/>
        <end position="929"/>
    </location>
</feature>
<evidence type="ECO:0000256" key="6">
    <source>
        <dbReference type="ARBA" id="ARBA00023212"/>
    </source>
</evidence>
<dbReference type="GO" id="GO:0048167">
    <property type="term" value="P:regulation of synaptic plasticity"/>
    <property type="evidence" value="ECO:0007669"/>
    <property type="project" value="TreeGrafter"/>
</dbReference>
<dbReference type="GeneTree" id="ENSGT00650000093320"/>
<evidence type="ECO:0000256" key="10">
    <source>
        <dbReference type="SAM" id="MobiDB-lite"/>
    </source>
</evidence>
<keyword evidence="3" id="KW-0597">Phosphoprotein</keyword>
<dbReference type="Proteomes" id="UP000264820">
    <property type="component" value="Unplaced"/>
</dbReference>
<dbReference type="GO" id="GO:0007274">
    <property type="term" value="P:neuromuscular synaptic transmission"/>
    <property type="evidence" value="ECO:0007669"/>
    <property type="project" value="TreeGrafter"/>
</dbReference>
<keyword evidence="4" id="KW-0770">Synapse</keyword>
<evidence type="ECO:0000256" key="5">
    <source>
        <dbReference type="ARBA" id="ARBA00023054"/>
    </source>
</evidence>
<dbReference type="InterPro" id="IPR019323">
    <property type="entry name" value="ELKS/CAST"/>
</dbReference>
<reference evidence="11" key="2">
    <citation type="submission" date="2025-09" db="UniProtKB">
        <authorList>
            <consortium name="Ensembl"/>
        </authorList>
    </citation>
    <scope>IDENTIFICATION</scope>
</reference>
<feature type="compositionally biased region" description="Polar residues" evidence="10">
    <location>
        <begin position="810"/>
        <end position="819"/>
    </location>
</feature>
<name>A0A3Q2XP09_HIPCM</name>
<keyword evidence="6" id="KW-0206">Cytoskeleton</keyword>
<dbReference type="STRING" id="109280.ENSHCOP00000005822"/>
<evidence type="ECO:0000256" key="4">
    <source>
        <dbReference type="ARBA" id="ARBA00023018"/>
    </source>
</evidence>
<evidence type="ECO:0000256" key="2">
    <source>
        <dbReference type="ARBA" id="ARBA00022490"/>
    </source>
</evidence>
<dbReference type="AlphaFoldDB" id="A0A3Q2XP09"/>
<proteinExistence type="predicted"/>
<dbReference type="Gene3D" id="1.10.287.1490">
    <property type="match status" value="1"/>
</dbReference>
<reference evidence="11" key="1">
    <citation type="submission" date="2025-08" db="UniProtKB">
        <authorList>
            <consortium name="Ensembl"/>
        </authorList>
    </citation>
    <scope>IDENTIFICATION</scope>
</reference>
<feature type="region of interest" description="Disordered" evidence="10">
    <location>
        <begin position="323"/>
        <end position="342"/>
    </location>
</feature>
<feature type="compositionally biased region" description="Low complexity" evidence="10">
    <location>
        <begin position="13"/>
        <end position="25"/>
    </location>
</feature>
<feature type="compositionally biased region" description="Basic and acidic residues" evidence="10">
    <location>
        <begin position="737"/>
        <end position="757"/>
    </location>
</feature>
<evidence type="ECO:0000256" key="7">
    <source>
        <dbReference type="ARBA" id="ARBA00023273"/>
    </source>
</evidence>
<feature type="coiled-coil region" evidence="9">
    <location>
        <begin position="154"/>
        <end position="181"/>
    </location>
</feature>
<dbReference type="Pfam" id="PF10174">
    <property type="entry name" value="Cast"/>
    <property type="match status" value="1"/>
</dbReference>
<keyword evidence="5 9" id="KW-0175">Coiled coil</keyword>
<evidence type="ECO:0000313" key="11">
    <source>
        <dbReference type="Ensembl" id="ENSHCOP00000005822.1"/>
    </source>
</evidence>
<dbReference type="OMA" id="EEILEMX"/>
<keyword evidence="12" id="KW-1185">Reference proteome</keyword>
<keyword evidence="2" id="KW-0963">Cytoplasm</keyword>
<dbReference type="Ensembl" id="ENSHCOT00000004721.1">
    <property type="protein sequence ID" value="ENSHCOP00000005822.1"/>
    <property type="gene ID" value="ENSHCOG00000007537.1"/>
</dbReference>
<dbReference type="PANTHER" id="PTHR18861">
    <property type="entry name" value="ELKS/RAB6-INTERACTING/CAST PROTEIN"/>
    <property type="match status" value="1"/>
</dbReference>
<feature type="compositionally biased region" description="Basic and acidic residues" evidence="10">
    <location>
        <begin position="768"/>
        <end position="809"/>
    </location>
</feature>
<evidence type="ECO:0000256" key="9">
    <source>
        <dbReference type="SAM" id="Coils"/>
    </source>
</evidence>
<feature type="region of interest" description="Disordered" evidence="10">
    <location>
        <begin position="1"/>
        <end position="44"/>
    </location>
</feature>
<organism evidence="11 12">
    <name type="scientific">Hippocampus comes</name>
    <name type="common">Tiger tail seahorse</name>
    <dbReference type="NCBI Taxonomy" id="109280"/>
    <lineage>
        <taxon>Eukaryota</taxon>
        <taxon>Metazoa</taxon>
        <taxon>Chordata</taxon>
        <taxon>Craniata</taxon>
        <taxon>Vertebrata</taxon>
        <taxon>Euteleostomi</taxon>
        <taxon>Actinopterygii</taxon>
        <taxon>Neopterygii</taxon>
        <taxon>Teleostei</taxon>
        <taxon>Neoteleostei</taxon>
        <taxon>Acanthomorphata</taxon>
        <taxon>Syngnathiaria</taxon>
        <taxon>Syngnathiformes</taxon>
        <taxon>Syngnathoidei</taxon>
        <taxon>Syngnathidae</taxon>
        <taxon>Hippocampus</taxon>
    </lineage>
</organism>
<keyword evidence="7" id="KW-0966">Cell projection</keyword>
<dbReference type="GO" id="GO:0098882">
    <property type="term" value="F:structural constituent of presynaptic active zone"/>
    <property type="evidence" value="ECO:0007669"/>
    <property type="project" value="TreeGrafter"/>
</dbReference>
<evidence type="ECO:0000256" key="3">
    <source>
        <dbReference type="ARBA" id="ARBA00022553"/>
    </source>
</evidence>
<dbReference type="GO" id="GO:0030424">
    <property type="term" value="C:axon"/>
    <property type="evidence" value="ECO:0007669"/>
    <property type="project" value="UniProtKB-SubCell"/>
</dbReference>
<dbReference type="PANTHER" id="PTHR18861:SF3">
    <property type="entry name" value="ERC PROTEIN 2"/>
    <property type="match status" value="1"/>
</dbReference>
<protein>
    <submittedName>
        <fullName evidence="11">ELKS/RAB6-interacting/CAST family member 2</fullName>
    </submittedName>
</protein>
<evidence type="ECO:0000313" key="12">
    <source>
        <dbReference type="Proteomes" id="UP000264820"/>
    </source>
</evidence>
<sequence>MYGSARAVGHLESSPARSPRLPRSPRLGHRRANSGGGSGAGGKTLSMENIQSLNAAYATSGPMYLSDHEGVGSTATYPKGTTTLGRATNRAMYGGRVTAMGSSPNIASVGLPHADLLSYSDLGSISMLHAHHHHHQGVPSALLRQAVRSSGGELLEMQAQFRDMQRENEMLRRELDLKDSKLGSSTNSIKSFWSPELKKERIMRKEEAARTSILKEQMRVTHEENQHLQMTIQALQDELRTQRDLNHLLQQESGNRSGAEHFTTIELTEENFRRLQAEHDRQAKELFLLRKTLEEMELRIETQKQTLGARDESIKKLLEMLQSKGLPSGPGRVSEEEEQERNRRIAEAEAQLGHLEVILDQKEKENIHLREELHRRNQLHQDPSKTKALQTIIEMKDTKIASLERNIRDLEDEIQMLKANGLLNTEDREEEIKQMEVYKNHSKFMKTKIDQLKQELSKKESELLALQTKLETLNNQNSDCKQHIEVLKESLTAKEQRAAILQTEVDALRLRLEEKESFLNKKTKQLQDLTEEKGTLAGEIRDMKDMLEVKERKINVLQKKIENLFEQLRDKDKQLSNLKDRVKSLQTDSTNTDTALATLEEALSEKVNQRRKKKRERNCEIYDQHLLSLTVHQFHSSLIDLKEHASSLASSGLKKDSKLKSLEIAIEQKKEECSKLETQLQKAHEVEHQSGSRGNPEYVDRVKLLEKEVSYYKDEASKAQTEVERLLDILREVETEKNDKDKKIAELERQGGKDPTKKGTNIKLGPQGDKKGLGQDLRKDGSLEGGHHSKLEDLMNTLERTRQELDSTKQRLSSTQQSLQERDSHLTNMRQERRKQLEEILEMKQQALLAAISEKDANIALLELSASNKKKTQEEVMSLKRERDKLMHQLKQHTQSRMKLIADNYEDEQYHPHGPHHPQPQDDEEGIWA</sequence>
<comment type="subcellular location">
    <subcellularLocation>
        <location evidence="1">Cytoplasm</location>
        <location evidence="1">Cytoskeleton</location>
    </subcellularLocation>
    <subcellularLocation>
        <location evidence="8">Presynapse</location>
    </subcellularLocation>
</comment>
<accession>A0A3Q2XP09</accession>
<dbReference type="SUPFAM" id="SSF57997">
    <property type="entry name" value="Tropomyosin"/>
    <property type="match status" value="1"/>
</dbReference>
<feature type="coiled-coil region" evidence="9">
    <location>
        <begin position="393"/>
        <end position="616"/>
    </location>
</feature>
<evidence type="ECO:0000256" key="8">
    <source>
        <dbReference type="ARBA" id="ARBA00034106"/>
    </source>
</evidence>
<feature type="region of interest" description="Disordered" evidence="10">
    <location>
        <begin position="737"/>
        <end position="827"/>
    </location>
</feature>
<feature type="coiled-coil region" evidence="9">
    <location>
        <begin position="218"/>
        <end position="285"/>
    </location>
</feature>
<evidence type="ECO:0000256" key="1">
    <source>
        <dbReference type="ARBA" id="ARBA00004245"/>
    </source>
</evidence>